<name>A0A421NXV5_9MOLU</name>
<dbReference type="EMBL" id="MPBG01000003">
    <property type="protein sequence ID" value="RMI88871.1"/>
    <property type="molecule type" value="Genomic_DNA"/>
</dbReference>
<evidence type="ECO:0000313" key="4">
    <source>
        <dbReference type="Proteomes" id="UP000283896"/>
    </source>
</evidence>
<reference evidence="4" key="1">
    <citation type="submission" date="2016-11" db="EMBL/GenBank/DDBJ databases">
        <title>Genome sequence of Candidatus Phytoplasma solani strain SA-1.</title>
        <authorList>
            <person name="Haryono M."/>
            <person name="Samarzija I."/>
            <person name="Seruga Music M."/>
            <person name="Hogenhout S."/>
            <person name="Kuo C.-H."/>
        </authorList>
    </citation>
    <scope>NUCLEOTIDE SEQUENCE [LARGE SCALE GENOMIC DNA]</scope>
    <source>
        <strain evidence="4">SA-1</strain>
    </source>
</reference>
<proteinExistence type="predicted"/>
<evidence type="ECO:0000256" key="2">
    <source>
        <dbReference type="SAM" id="Phobius"/>
    </source>
</evidence>
<sequence length="61" mass="6972">MANKNNKPNKPNKNNTSKKVVKTTTKSNKALFICLTIFVVVAVACALIWRFRDAIYKIFQK</sequence>
<keyword evidence="2" id="KW-1133">Transmembrane helix</keyword>
<keyword evidence="4" id="KW-1185">Reference proteome</keyword>
<feature type="transmembrane region" description="Helical" evidence="2">
    <location>
        <begin position="30"/>
        <end position="51"/>
    </location>
</feature>
<evidence type="ECO:0000256" key="1">
    <source>
        <dbReference type="SAM" id="MobiDB-lite"/>
    </source>
</evidence>
<protein>
    <submittedName>
        <fullName evidence="3">Uncharacterized protein</fullName>
    </submittedName>
</protein>
<dbReference type="AlphaFoldDB" id="A0A421NXV5"/>
<accession>A0A421NXV5</accession>
<comment type="caution">
    <text evidence="3">The sequence shown here is derived from an EMBL/GenBank/DDBJ whole genome shotgun (WGS) entry which is preliminary data.</text>
</comment>
<keyword evidence="2" id="KW-0472">Membrane</keyword>
<gene>
    <name evidence="3" type="ORF">PSSA1_v1c2980</name>
</gene>
<organism evidence="3 4">
    <name type="scientific">Candidatus Phytoplasma solani</name>
    <dbReference type="NCBI Taxonomy" id="69896"/>
    <lineage>
        <taxon>Bacteria</taxon>
        <taxon>Bacillati</taxon>
        <taxon>Mycoplasmatota</taxon>
        <taxon>Mollicutes</taxon>
        <taxon>Acholeplasmatales</taxon>
        <taxon>Acholeplasmataceae</taxon>
        <taxon>Candidatus Phytoplasma</taxon>
        <taxon>16SrXII (Stolbur group)</taxon>
    </lineage>
</organism>
<keyword evidence="2" id="KW-0812">Transmembrane</keyword>
<dbReference type="RefSeq" id="WP_122225435.1">
    <property type="nucleotide sequence ID" value="NZ_MPBG01000003.1"/>
</dbReference>
<dbReference type="Proteomes" id="UP000283896">
    <property type="component" value="Unassembled WGS sequence"/>
</dbReference>
<evidence type="ECO:0000313" key="3">
    <source>
        <dbReference type="EMBL" id="RMI88871.1"/>
    </source>
</evidence>
<feature type="region of interest" description="Disordered" evidence="1">
    <location>
        <begin position="1"/>
        <end position="20"/>
    </location>
</feature>